<proteinExistence type="predicted"/>
<sequence>MLQQGTPEKAYKIVKMFLPIFDPTESQIGCAERPDCRVVLCAVGPKKNPSESNFQKGAPGSACPNGPNPVGLCKALNMGENGDGEDKGSNGDGEENGDGEDNGSNQSSLIALLLIVLLI</sequence>
<reference evidence="2 3" key="1">
    <citation type="submission" date="2022-04" db="EMBL/GenBank/DDBJ databases">
        <title>Chromosome-level reference genomes for two strains of Caenorhabditis briggsae: an improved platform for comparative genomics.</title>
        <authorList>
            <person name="Stevens L."/>
            <person name="Andersen E."/>
        </authorList>
    </citation>
    <scope>NUCLEOTIDE SEQUENCE [LARGE SCALE GENOMIC DNA]</scope>
    <source>
        <strain evidence="2">VX34</strain>
        <tissue evidence="2">Whole-organism</tissue>
    </source>
</reference>
<keyword evidence="3" id="KW-1185">Reference proteome</keyword>
<feature type="compositionally biased region" description="Acidic residues" evidence="1">
    <location>
        <begin position="92"/>
        <end position="101"/>
    </location>
</feature>
<evidence type="ECO:0000313" key="2">
    <source>
        <dbReference type="EMBL" id="UMM26343.1"/>
    </source>
</evidence>
<dbReference type="Proteomes" id="UP000829354">
    <property type="component" value="Chromosome IV"/>
</dbReference>
<evidence type="ECO:0000313" key="3">
    <source>
        <dbReference type="Proteomes" id="UP000829354"/>
    </source>
</evidence>
<accession>A0AAE9JFG5</accession>
<organism evidence="2 3">
    <name type="scientific">Caenorhabditis briggsae</name>
    <dbReference type="NCBI Taxonomy" id="6238"/>
    <lineage>
        <taxon>Eukaryota</taxon>
        <taxon>Metazoa</taxon>
        <taxon>Ecdysozoa</taxon>
        <taxon>Nematoda</taxon>
        <taxon>Chromadorea</taxon>
        <taxon>Rhabditida</taxon>
        <taxon>Rhabditina</taxon>
        <taxon>Rhabditomorpha</taxon>
        <taxon>Rhabditoidea</taxon>
        <taxon>Rhabditidae</taxon>
        <taxon>Peloderinae</taxon>
        <taxon>Caenorhabditis</taxon>
    </lineage>
</organism>
<dbReference type="EMBL" id="CP092623">
    <property type="protein sequence ID" value="UMM26343.1"/>
    <property type="molecule type" value="Genomic_DNA"/>
</dbReference>
<dbReference type="AlphaFoldDB" id="A0AAE9JFG5"/>
<name>A0AAE9JFG5_CAEBR</name>
<evidence type="ECO:0000256" key="1">
    <source>
        <dbReference type="SAM" id="MobiDB-lite"/>
    </source>
</evidence>
<protein>
    <submittedName>
        <fullName evidence="2">Uncharacterized protein</fullName>
    </submittedName>
</protein>
<gene>
    <name evidence="2" type="ORF">L5515_010086</name>
</gene>
<feature type="region of interest" description="Disordered" evidence="1">
    <location>
        <begin position="74"/>
        <end position="105"/>
    </location>
</feature>